<evidence type="ECO:0008006" key="3">
    <source>
        <dbReference type="Google" id="ProtNLM"/>
    </source>
</evidence>
<evidence type="ECO:0000313" key="2">
    <source>
        <dbReference type="Proteomes" id="UP000503462"/>
    </source>
</evidence>
<dbReference type="EMBL" id="CP051140">
    <property type="protein sequence ID" value="QIW98253.1"/>
    <property type="molecule type" value="Genomic_DNA"/>
</dbReference>
<accession>A0A6H0XU45</accession>
<dbReference type="PANTHER" id="PTHR46082:SF6">
    <property type="entry name" value="AAA+ ATPASE DOMAIN-CONTAINING PROTEIN-RELATED"/>
    <property type="match status" value="1"/>
</dbReference>
<dbReference type="PANTHER" id="PTHR46082">
    <property type="entry name" value="ATP/GTP-BINDING PROTEIN-RELATED"/>
    <property type="match status" value="1"/>
</dbReference>
<proteinExistence type="predicted"/>
<dbReference type="AlphaFoldDB" id="A0A6H0XU45"/>
<dbReference type="SUPFAM" id="SSF53167">
    <property type="entry name" value="Purine and uridine phosphorylases"/>
    <property type="match status" value="1"/>
</dbReference>
<dbReference type="Gene3D" id="3.40.50.1580">
    <property type="entry name" value="Nucleoside phosphorylase domain"/>
    <property type="match status" value="1"/>
</dbReference>
<dbReference type="GO" id="GO:0003824">
    <property type="term" value="F:catalytic activity"/>
    <property type="evidence" value="ECO:0007669"/>
    <property type="project" value="InterPro"/>
</dbReference>
<dbReference type="Proteomes" id="UP000503462">
    <property type="component" value="Chromosome 2"/>
</dbReference>
<organism evidence="1 2">
    <name type="scientific">Peltaster fructicola</name>
    <dbReference type="NCBI Taxonomy" id="286661"/>
    <lineage>
        <taxon>Eukaryota</taxon>
        <taxon>Fungi</taxon>
        <taxon>Dikarya</taxon>
        <taxon>Ascomycota</taxon>
        <taxon>Pezizomycotina</taxon>
        <taxon>Dothideomycetes</taxon>
        <taxon>Dothideomycetes incertae sedis</taxon>
        <taxon>Peltaster</taxon>
    </lineage>
</organism>
<name>A0A6H0XU45_9PEZI</name>
<evidence type="ECO:0000313" key="1">
    <source>
        <dbReference type="EMBL" id="QIW98253.1"/>
    </source>
</evidence>
<dbReference type="OrthoDB" id="1577640at2759"/>
<protein>
    <recommendedName>
        <fullName evidence="3">Nucleoside phosphorylase domain-containing protein</fullName>
    </recommendedName>
</protein>
<gene>
    <name evidence="1" type="ORF">AMS68_003771</name>
</gene>
<reference evidence="1 2" key="1">
    <citation type="journal article" date="2016" name="Sci. Rep.">
        <title>Peltaster fructicola genome reveals evolution from an invasive phytopathogen to an ectophytic parasite.</title>
        <authorList>
            <person name="Xu C."/>
            <person name="Chen H."/>
            <person name="Gleason M.L."/>
            <person name="Xu J.R."/>
            <person name="Liu H."/>
            <person name="Zhang R."/>
            <person name="Sun G."/>
        </authorList>
    </citation>
    <scope>NUCLEOTIDE SEQUENCE [LARGE SCALE GENOMIC DNA]</scope>
    <source>
        <strain evidence="1 2">LNHT1506</strain>
    </source>
</reference>
<dbReference type="InterPro" id="IPR035994">
    <property type="entry name" value="Nucleoside_phosphorylase_sf"/>
</dbReference>
<dbReference type="GO" id="GO:0009116">
    <property type="term" value="P:nucleoside metabolic process"/>
    <property type="evidence" value="ECO:0007669"/>
    <property type="project" value="InterPro"/>
</dbReference>
<dbReference type="InterPro" id="IPR053137">
    <property type="entry name" value="NLR-like"/>
</dbReference>
<sequence length="325" mass="35986">MPTNPRTWDDYTFGIICPLPHERMAAEAMLDEHHAPIANQQPDDNRYTFGRIGPHNVAITSLREGERGQSAAARVAATFRWMRYNFVVGTASGIPRPHLEDGDIRLGDIVVGAPERRGVPAVIEYCSGWAEQDGLRMLPSFTRPSFGQAQAIHGVTCGHAHNGPTHLTHLANVTRKLRDYAYPALKDALFDTRDPKREIARPQRHGDRFMPDNLTAPFIRQSKDGYHDYPMVHYGTIASADMTVRGAGLRDQLHDAIQAQLGLEALCLTREAGGVLHAWDTALVIQGICDYADSHKDGRWENFAAAAAAAYMKDIILQFNPKVGS</sequence>
<keyword evidence="2" id="KW-1185">Reference proteome</keyword>